<evidence type="ECO:0000259" key="7">
    <source>
        <dbReference type="Pfam" id="PF00347"/>
    </source>
</evidence>
<dbReference type="PANTHER" id="PTHR11655:SF14">
    <property type="entry name" value="LARGE RIBOSOMAL SUBUNIT PROTEIN UL6M"/>
    <property type="match status" value="1"/>
</dbReference>
<feature type="domain" description="Large ribosomal subunit protein uL6 alpha-beta" evidence="7">
    <location>
        <begin position="91"/>
        <end position="164"/>
    </location>
</feature>
<keyword evidence="3 4" id="KW-0687">Ribonucleoprotein</keyword>
<dbReference type="InterPro" id="IPR002358">
    <property type="entry name" value="Ribosomal_uL6_CS"/>
</dbReference>
<dbReference type="NCBIfam" id="TIGR03654">
    <property type="entry name" value="L6_bact"/>
    <property type="match status" value="1"/>
</dbReference>
<dbReference type="PANTHER" id="PTHR11655">
    <property type="entry name" value="60S/50S RIBOSOMAL PROTEIN L6/L9"/>
    <property type="match status" value="1"/>
</dbReference>
<dbReference type="InterPro" id="IPR019906">
    <property type="entry name" value="Ribosomal_uL6_bac-type"/>
</dbReference>
<keyword evidence="4 6" id="KW-0699">rRNA-binding</keyword>
<dbReference type="Proteomes" id="UP000176846">
    <property type="component" value="Unassembled WGS sequence"/>
</dbReference>
<organism evidence="8 9">
    <name type="scientific">Candidatus Uhrbacteria bacterium RIFCSPLOWO2_01_FULL_47_25</name>
    <dbReference type="NCBI Taxonomy" id="1802402"/>
    <lineage>
        <taxon>Bacteria</taxon>
        <taxon>Candidatus Uhriibacteriota</taxon>
    </lineage>
</organism>
<name>A0A1F7UYE6_9BACT</name>
<protein>
    <recommendedName>
        <fullName evidence="4">Large ribosomal subunit protein uL6</fullName>
    </recommendedName>
</protein>
<sequence length="182" mass="19630">MSRIGKQPIPLPDGVIAALSGRLLNVRGKRGELSVNLHPAIGVIERDRTLIVSVEHSEDKNERALWGLFRNLIRNMVEGVTTGYKKSLELVGVGYKVSVSGSTVNLSVGFSHPVSITLPPGVTASVEKNILTLEGNDKQLVGEMAASIRRIRKPEPYKGKGIKYVGEVLRRKAGKAAKAVGK</sequence>
<dbReference type="AlphaFoldDB" id="A0A1F7UYE6"/>
<evidence type="ECO:0000313" key="8">
    <source>
        <dbReference type="EMBL" id="OGL82794.1"/>
    </source>
</evidence>
<evidence type="ECO:0000313" key="9">
    <source>
        <dbReference type="Proteomes" id="UP000176846"/>
    </source>
</evidence>
<dbReference type="GO" id="GO:0003735">
    <property type="term" value="F:structural constituent of ribosome"/>
    <property type="evidence" value="ECO:0007669"/>
    <property type="project" value="UniProtKB-UniRule"/>
</dbReference>
<keyword evidence="2 4" id="KW-0689">Ribosomal protein</keyword>
<comment type="subunit">
    <text evidence="4">Part of the 50S ribosomal subunit.</text>
</comment>
<reference evidence="8 9" key="1">
    <citation type="journal article" date="2016" name="Nat. Commun.">
        <title>Thousands of microbial genomes shed light on interconnected biogeochemical processes in an aquifer system.</title>
        <authorList>
            <person name="Anantharaman K."/>
            <person name="Brown C.T."/>
            <person name="Hug L.A."/>
            <person name="Sharon I."/>
            <person name="Castelle C.J."/>
            <person name="Probst A.J."/>
            <person name="Thomas B.C."/>
            <person name="Singh A."/>
            <person name="Wilkins M.J."/>
            <person name="Karaoz U."/>
            <person name="Brodie E.L."/>
            <person name="Williams K.H."/>
            <person name="Hubbard S.S."/>
            <person name="Banfield J.F."/>
        </authorList>
    </citation>
    <scope>NUCLEOTIDE SEQUENCE [LARGE SCALE GENOMIC DNA]</scope>
</reference>
<dbReference type="HAMAP" id="MF_01365_B">
    <property type="entry name" value="Ribosomal_uL6_B"/>
    <property type="match status" value="1"/>
</dbReference>
<dbReference type="GO" id="GO:0002181">
    <property type="term" value="P:cytoplasmic translation"/>
    <property type="evidence" value="ECO:0007669"/>
    <property type="project" value="TreeGrafter"/>
</dbReference>
<gene>
    <name evidence="4" type="primary">rplF</name>
    <name evidence="8" type="ORF">A2936_01875</name>
</gene>
<dbReference type="InterPro" id="IPR000702">
    <property type="entry name" value="Ribosomal_uL6-like"/>
</dbReference>
<comment type="function">
    <text evidence="4 6">This protein binds to the 23S rRNA, and is important in its secondary structure. It is located near the subunit interface in the base of the L7/L12 stalk, and near the tRNA binding site of the peptidyltransferase center.</text>
</comment>
<dbReference type="PIRSF" id="PIRSF002162">
    <property type="entry name" value="Ribosomal_L6"/>
    <property type="match status" value="1"/>
</dbReference>
<dbReference type="FunFam" id="3.90.930.12:FF:000001">
    <property type="entry name" value="50S ribosomal protein L6"/>
    <property type="match status" value="1"/>
</dbReference>
<dbReference type="Gene3D" id="3.90.930.12">
    <property type="entry name" value="Ribosomal protein L6, alpha-beta domain"/>
    <property type="match status" value="2"/>
</dbReference>
<comment type="caution">
    <text evidence="8">The sequence shown here is derived from an EMBL/GenBank/DDBJ whole genome shotgun (WGS) entry which is preliminary data.</text>
</comment>
<evidence type="ECO:0000256" key="1">
    <source>
        <dbReference type="ARBA" id="ARBA00009356"/>
    </source>
</evidence>
<dbReference type="PRINTS" id="PR00059">
    <property type="entry name" value="RIBOSOMALL6"/>
</dbReference>
<evidence type="ECO:0000256" key="2">
    <source>
        <dbReference type="ARBA" id="ARBA00022980"/>
    </source>
</evidence>
<dbReference type="GO" id="GO:0022625">
    <property type="term" value="C:cytosolic large ribosomal subunit"/>
    <property type="evidence" value="ECO:0007669"/>
    <property type="project" value="UniProtKB-UniRule"/>
</dbReference>
<dbReference type="PROSITE" id="PS00525">
    <property type="entry name" value="RIBOSOMAL_L6_1"/>
    <property type="match status" value="1"/>
</dbReference>
<dbReference type="Pfam" id="PF00347">
    <property type="entry name" value="Ribosomal_L6"/>
    <property type="match status" value="2"/>
</dbReference>
<dbReference type="GO" id="GO:0019843">
    <property type="term" value="F:rRNA binding"/>
    <property type="evidence" value="ECO:0007669"/>
    <property type="project" value="UniProtKB-UniRule"/>
</dbReference>
<evidence type="ECO:0000256" key="3">
    <source>
        <dbReference type="ARBA" id="ARBA00023274"/>
    </source>
</evidence>
<accession>A0A1F7UYE6</accession>
<dbReference type="InterPro" id="IPR020040">
    <property type="entry name" value="Ribosomal_uL6_a/b-dom"/>
</dbReference>
<dbReference type="InterPro" id="IPR036789">
    <property type="entry name" value="Ribosomal_uL6-like_a/b-dom_sf"/>
</dbReference>
<dbReference type="EMBL" id="MGEK01000007">
    <property type="protein sequence ID" value="OGL82794.1"/>
    <property type="molecule type" value="Genomic_DNA"/>
</dbReference>
<evidence type="ECO:0000256" key="5">
    <source>
        <dbReference type="RuleBase" id="RU003869"/>
    </source>
</evidence>
<keyword evidence="4 6" id="KW-0694">RNA-binding</keyword>
<comment type="similarity">
    <text evidence="1 4 5">Belongs to the universal ribosomal protein uL6 family.</text>
</comment>
<evidence type="ECO:0000256" key="6">
    <source>
        <dbReference type="RuleBase" id="RU003870"/>
    </source>
</evidence>
<proteinExistence type="inferred from homology"/>
<feature type="domain" description="Large ribosomal subunit protein uL6 alpha-beta" evidence="7">
    <location>
        <begin position="12"/>
        <end position="83"/>
    </location>
</feature>
<dbReference type="SUPFAM" id="SSF56053">
    <property type="entry name" value="Ribosomal protein L6"/>
    <property type="match status" value="2"/>
</dbReference>
<evidence type="ECO:0000256" key="4">
    <source>
        <dbReference type="HAMAP-Rule" id="MF_01365"/>
    </source>
</evidence>